<sequence length="94" mass="10531">MVYFDIPPRKKASTEYEDIVRKLLLNLEGPYKVIRVTESTVTLDVDGLHDIVSIERVTAAGPSISEKVTTNTVASEESEESELRTELSIPESRH</sequence>
<evidence type="ECO:0000313" key="3">
    <source>
        <dbReference type="Proteomes" id="UP000247409"/>
    </source>
</evidence>
<comment type="caution">
    <text evidence="2">The sequence shown here is derived from an EMBL/GenBank/DDBJ whole genome shotgun (WGS) entry which is preliminary data.</text>
</comment>
<organism evidence="2 3">
    <name type="scientific">Gracilariopsis chorda</name>
    <dbReference type="NCBI Taxonomy" id="448386"/>
    <lineage>
        <taxon>Eukaryota</taxon>
        <taxon>Rhodophyta</taxon>
        <taxon>Florideophyceae</taxon>
        <taxon>Rhodymeniophycidae</taxon>
        <taxon>Gracilariales</taxon>
        <taxon>Gracilariaceae</taxon>
        <taxon>Gracilariopsis</taxon>
    </lineage>
</organism>
<protein>
    <submittedName>
        <fullName evidence="2">Uncharacterized protein</fullName>
    </submittedName>
</protein>
<gene>
    <name evidence="2" type="ORF">BWQ96_09583</name>
</gene>
<dbReference type="AlphaFoldDB" id="A0A2V3IF40"/>
<evidence type="ECO:0000313" key="2">
    <source>
        <dbReference type="EMBL" id="PXF40705.1"/>
    </source>
</evidence>
<dbReference type="Proteomes" id="UP000247409">
    <property type="component" value="Unassembled WGS sequence"/>
</dbReference>
<keyword evidence="3" id="KW-1185">Reference proteome</keyword>
<reference evidence="2 3" key="1">
    <citation type="journal article" date="2018" name="Mol. Biol. Evol.">
        <title>Analysis of the draft genome of the red seaweed Gracilariopsis chorda provides insights into genome size evolution in Rhodophyta.</title>
        <authorList>
            <person name="Lee J."/>
            <person name="Yang E.C."/>
            <person name="Graf L."/>
            <person name="Yang J.H."/>
            <person name="Qiu H."/>
            <person name="Zel Zion U."/>
            <person name="Chan C.X."/>
            <person name="Stephens T.G."/>
            <person name="Weber A.P.M."/>
            <person name="Boo G.H."/>
            <person name="Boo S.M."/>
            <person name="Kim K.M."/>
            <person name="Shin Y."/>
            <person name="Jung M."/>
            <person name="Lee S.J."/>
            <person name="Yim H.S."/>
            <person name="Lee J.H."/>
            <person name="Bhattacharya D."/>
            <person name="Yoon H.S."/>
        </authorList>
    </citation>
    <scope>NUCLEOTIDE SEQUENCE [LARGE SCALE GENOMIC DNA]</scope>
    <source>
        <strain evidence="2 3">SKKU-2015</strain>
        <tissue evidence="2">Whole body</tissue>
    </source>
</reference>
<name>A0A2V3IF40_9FLOR</name>
<accession>A0A2V3IF40</accession>
<proteinExistence type="predicted"/>
<feature type="region of interest" description="Disordered" evidence="1">
    <location>
        <begin position="68"/>
        <end position="94"/>
    </location>
</feature>
<dbReference type="OrthoDB" id="433924at2759"/>
<evidence type="ECO:0000256" key="1">
    <source>
        <dbReference type="SAM" id="MobiDB-lite"/>
    </source>
</evidence>
<dbReference type="EMBL" id="NBIV01000265">
    <property type="protein sequence ID" value="PXF40705.1"/>
    <property type="molecule type" value="Genomic_DNA"/>
</dbReference>
<feature type="compositionally biased region" description="Basic and acidic residues" evidence="1">
    <location>
        <begin position="81"/>
        <end position="94"/>
    </location>
</feature>